<evidence type="ECO:0000313" key="2">
    <source>
        <dbReference type="EMBL" id="VYS75286.1"/>
    </source>
</evidence>
<dbReference type="AlphaFoldDB" id="A0A6N2R3G4"/>
<dbReference type="SUPFAM" id="SSF51556">
    <property type="entry name" value="Metallo-dependent hydrolases"/>
    <property type="match status" value="1"/>
</dbReference>
<dbReference type="InterPro" id="IPR006680">
    <property type="entry name" value="Amidohydro-rel"/>
</dbReference>
<dbReference type="Pfam" id="PF01979">
    <property type="entry name" value="Amidohydro_1"/>
    <property type="match status" value="1"/>
</dbReference>
<dbReference type="Gene3D" id="2.30.40.10">
    <property type="entry name" value="Urease, subunit C, domain 1"/>
    <property type="match status" value="1"/>
</dbReference>
<sequence>MKETYVVRAKKIVTAGPLGAIEQGALVVEDGILLRVVPEGELTPEERALPLVDFGELTVTPALADCHCHLLEYAAGSLYPVAEPAHLLAGKALLLNALCSGVTALGEQICGHPACGLSVEEYRQAVEGLPLTVRFALCGITLGTEGAPHYSALTGSAPVEKYDLLSPQLLGDLVEGNDYPGENVFLNATPANLPLTLTPQAGELVFQREELLQIVKEYHRRGKRVGVHVGGRQGIQMALDCKVDVLHHAHGITPAQMRQAALQGAMVVATPLGGTHLSPNPPEEIAALLEAGVEIAIATDAYLPPSEGLGLSPGKLYGTESLMLLAQPAMVLLREKGWSENDCLRLLTAAPAKVMGCENRFGQLLPGMEATFLAARGIPGLEVTKPEDIRAVYHRGKAVIQRL</sequence>
<accession>A0A6N2R3G4</accession>
<dbReference type="InterPro" id="IPR051781">
    <property type="entry name" value="Metallo-dep_Hydrolase"/>
</dbReference>
<protein>
    <submittedName>
        <fullName evidence="2">Imidazolonepropionase</fullName>
    </submittedName>
</protein>
<dbReference type="EMBL" id="CACRSL010000003">
    <property type="protein sequence ID" value="VYS75286.1"/>
    <property type="molecule type" value="Genomic_DNA"/>
</dbReference>
<dbReference type="Gene3D" id="3.20.20.140">
    <property type="entry name" value="Metal-dependent hydrolases"/>
    <property type="match status" value="1"/>
</dbReference>
<dbReference type="GO" id="GO:0016810">
    <property type="term" value="F:hydrolase activity, acting on carbon-nitrogen (but not peptide) bonds"/>
    <property type="evidence" value="ECO:0007669"/>
    <property type="project" value="InterPro"/>
</dbReference>
<name>A0A6N2R3G4_9FIRM</name>
<organism evidence="2">
    <name type="scientific">uncultured Anaerotruncus sp</name>
    <dbReference type="NCBI Taxonomy" id="905011"/>
    <lineage>
        <taxon>Bacteria</taxon>
        <taxon>Bacillati</taxon>
        <taxon>Bacillota</taxon>
        <taxon>Clostridia</taxon>
        <taxon>Eubacteriales</taxon>
        <taxon>Oscillospiraceae</taxon>
        <taxon>Anaerotruncus</taxon>
        <taxon>environmental samples</taxon>
    </lineage>
</organism>
<dbReference type="InterPro" id="IPR032466">
    <property type="entry name" value="Metal_Hydrolase"/>
</dbReference>
<dbReference type="InterPro" id="IPR011059">
    <property type="entry name" value="Metal-dep_hydrolase_composite"/>
</dbReference>
<dbReference type="SUPFAM" id="SSF51338">
    <property type="entry name" value="Composite domain of metallo-dependent hydrolases"/>
    <property type="match status" value="1"/>
</dbReference>
<dbReference type="PANTHER" id="PTHR43135:SF3">
    <property type="entry name" value="ALPHA-D-RIBOSE 1-METHYLPHOSPHONATE 5-TRIPHOSPHATE DIPHOSPHATASE"/>
    <property type="match status" value="1"/>
</dbReference>
<dbReference type="PANTHER" id="PTHR43135">
    <property type="entry name" value="ALPHA-D-RIBOSE 1-METHYLPHOSPHONATE 5-TRIPHOSPHATE DIPHOSPHATASE"/>
    <property type="match status" value="1"/>
</dbReference>
<evidence type="ECO:0000259" key="1">
    <source>
        <dbReference type="Pfam" id="PF01979"/>
    </source>
</evidence>
<proteinExistence type="predicted"/>
<feature type="domain" description="Amidohydrolase-related" evidence="1">
    <location>
        <begin position="58"/>
        <end position="375"/>
    </location>
</feature>
<reference evidence="2" key="1">
    <citation type="submission" date="2019-11" db="EMBL/GenBank/DDBJ databases">
        <authorList>
            <person name="Feng L."/>
        </authorList>
    </citation>
    <scope>NUCLEOTIDE SEQUENCE</scope>
    <source>
        <strain evidence="2">AundefinedLFYP135</strain>
    </source>
</reference>
<gene>
    <name evidence="2" type="ORF">AULFYP135_00192</name>
</gene>